<evidence type="ECO:0000256" key="2">
    <source>
        <dbReference type="PROSITE-ProRule" id="PRU00169"/>
    </source>
</evidence>
<dbReference type="CDD" id="cd00383">
    <property type="entry name" value="trans_reg_C"/>
    <property type="match status" value="1"/>
</dbReference>
<protein>
    <submittedName>
        <fullName evidence="6">DNA-binding response OmpR family regulator</fullName>
    </submittedName>
</protein>
<organism evidence="6 7">
    <name type="scientific">Nocardioides marinus</name>
    <dbReference type="NCBI Taxonomy" id="374514"/>
    <lineage>
        <taxon>Bacteria</taxon>
        <taxon>Bacillati</taxon>
        <taxon>Actinomycetota</taxon>
        <taxon>Actinomycetes</taxon>
        <taxon>Propionibacteriales</taxon>
        <taxon>Nocardioidaceae</taxon>
        <taxon>Nocardioides</taxon>
    </lineage>
</organism>
<proteinExistence type="predicted"/>
<reference evidence="6 7" key="1">
    <citation type="submission" date="2020-07" db="EMBL/GenBank/DDBJ databases">
        <title>Sequencing the genomes of 1000 actinobacteria strains.</title>
        <authorList>
            <person name="Klenk H.-P."/>
        </authorList>
    </citation>
    <scope>NUCLEOTIDE SEQUENCE [LARGE SCALE GENOMIC DNA]</scope>
    <source>
        <strain evidence="6 7">DSM 18248</strain>
    </source>
</reference>
<dbReference type="Pfam" id="PF00072">
    <property type="entry name" value="Response_reg"/>
    <property type="match status" value="1"/>
</dbReference>
<dbReference type="Gene3D" id="3.40.50.2300">
    <property type="match status" value="1"/>
</dbReference>
<keyword evidence="2" id="KW-0597">Phosphoprotein</keyword>
<evidence type="ECO:0000313" key="6">
    <source>
        <dbReference type="EMBL" id="NYI11929.1"/>
    </source>
</evidence>
<dbReference type="SUPFAM" id="SSF52172">
    <property type="entry name" value="CheY-like"/>
    <property type="match status" value="1"/>
</dbReference>
<dbReference type="Pfam" id="PF00486">
    <property type="entry name" value="Trans_reg_C"/>
    <property type="match status" value="1"/>
</dbReference>
<dbReference type="InterPro" id="IPR011006">
    <property type="entry name" value="CheY-like_superfamily"/>
</dbReference>
<comment type="caution">
    <text evidence="6">The sequence shown here is derived from an EMBL/GenBank/DDBJ whole genome shotgun (WGS) entry which is preliminary data.</text>
</comment>
<evidence type="ECO:0000259" key="5">
    <source>
        <dbReference type="PROSITE" id="PS51755"/>
    </source>
</evidence>
<accession>A0A7Y9YJ16</accession>
<dbReference type="AlphaFoldDB" id="A0A7Y9YJ16"/>
<evidence type="ECO:0000313" key="7">
    <source>
        <dbReference type="Proteomes" id="UP000537326"/>
    </source>
</evidence>
<sequence>MSVTGGNAAEVVKVLVVDDDVQLQGALRQMLTRAGMLVQVAGERAEALSTVAVSVPDVVVLDLSLPDGDGVQLLSELRTWSDVPVLVLTGATDPRRMLAAFEAGADDYLRKPFGPDELLARLRALLRRPRGGEEESAQRTYGGLAVDLAARTVSVSGVPVHLTPTEWRILGALLANPGKLLTHRWVLAEVWDGSHGDETRAALRAHLRTLRSKIGDDASAPRYIATESGAGYRWIALEGAEEPPAPGPAAEAETVTDVAELVHDLNNALTAARLAVALARSRAARLADGAGEDGDQPVGPPLDDAVEQLERVGRLALRIEATVRGETDLLDDEE</sequence>
<dbReference type="SMART" id="SM00448">
    <property type="entry name" value="REC"/>
    <property type="match status" value="1"/>
</dbReference>
<feature type="modified residue" description="4-aspartylphosphate" evidence="2">
    <location>
        <position position="62"/>
    </location>
</feature>
<dbReference type="PROSITE" id="PS50110">
    <property type="entry name" value="RESPONSE_REGULATORY"/>
    <property type="match status" value="1"/>
</dbReference>
<evidence type="ECO:0000256" key="1">
    <source>
        <dbReference type="ARBA" id="ARBA00023125"/>
    </source>
</evidence>
<evidence type="ECO:0000256" key="3">
    <source>
        <dbReference type="PROSITE-ProRule" id="PRU01091"/>
    </source>
</evidence>
<keyword evidence="1 3" id="KW-0238">DNA-binding</keyword>
<dbReference type="InterPro" id="IPR039420">
    <property type="entry name" value="WalR-like"/>
</dbReference>
<dbReference type="PROSITE" id="PS51755">
    <property type="entry name" value="OMPR_PHOB"/>
    <property type="match status" value="1"/>
</dbReference>
<dbReference type="GO" id="GO:0005829">
    <property type="term" value="C:cytosol"/>
    <property type="evidence" value="ECO:0007669"/>
    <property type="project" value="TreeGrafter"/>
</dbReference>
<dbReference type="InterPro" id="IPR036388">
    <property type="entry name" value="WH-like_DNA-bd_sf"/>
</dbReference>
<dbReference type="GO" id="GO:0000156">
    <property type="term" value="F:phosphorelay response regulator activity"/>
    <property type="evidence" value="ECO:0007669"/>
    <property type="project" value="TreeGrafter"/>
</dbReference>
<dbReference type="PANTHER" id="PTHR48111:SF50">
    <property type="entry name" value="KDP OPERON TRANSCRIPTIONAL REGULATORY PROTEIN KDPE"/>
    <property type="match status" value="1"/>
</dbReference>
<evidence type="ECO:0000259" key="4">
    <source>
        <dbReference type="PROSITE" id="PS50110"/>
    </source>
</evidence>
<feature type="domain" description="Response regulatory" evidence="4">
    <location>
        <begin position="13"/>
        <end position="126"/>
    </location>
</feature>
<dbReference type="GO" id="GO:0006355">
    <property type="term" value="P:regulation of DNA-templated transcription"/>
    <property type="evidence" value="ECO:0007669"/>
    <property type="project" value="InterPro"/>
</dbReference>
<dbReference type="GO" id="GO:0000976">
    <property type="term" value="F:transcription cis-regulatory region binding"/>
    <property type="evidence" value="ECO:0007669"/>
    <property type="project" value="TreeGrafter"/>
</dbReference>
<feature type="DNA-binding region" description="OmpR/PhoB-type" evidence="3">
    <location>
        <begin position="136"/>
        <end position="236"/>
    </location>
</feature>
<dbReference type="SMART" id="SM00862">
    <property type="entry name" value="Trans_reg_C"/>
    <property type="match status" value="1"/>
</dbReference>
<dbReference type="Proteomes" id="UP000537326">
    <property type="component" value="Unassembled WGS sequence"/>
</dbReference>
<keyword evidence="7" id="KW-1185">Reference proteome</keyword>
<name>A0A7Y9YJ16_9ACTN</name>
<dbReference type="PANTHER" id="PTHR48111">
    <property type="entry name" value="REGULATOR OF RPOS"/>
    <property type="match status" value="1"/>
</dbReference>
<dbReference type="GO" id="GO:0032993">
    <property type="term" value="C:protein-DNA complex"/>
    <property type="evidence" value="ECO:0007669"/>
    <property type="project" value="TreeGrafter"/>
</dbReference>
<dbReference type="InterPro" id="IPR001867">
    <property type="entry name" value="OmpR/PhoB-type_DNA-bd"/>
</dbReference>
<gene>
    <name evidence="6" type="ORF">BKA05_003444</name>
</gene>
<dbReference type="RefSeq" id="WP_179532550.1">
    <property type="nucleotide sequence ID" value="NZ_BAAAPP010000011.1"/>
</dbReference>
<dbReference type="InterPro" id="IPR001789">
    <property type="entry name" value="Sig_transdc_resp-reg_receiver"/>
</dbReference>
<dbReference type="EMBL" id="JACBZI010000001">
    <property type="protein sequence ID" value="NYI11929.1"/>
    <property type="molecule type" value="Genomic_DNA"/>
</dbReference>
<dbReference type="Gene3D" id="1.10.10.10">
    <property type="entry name" value="Winged helix-like DNA-binding domain superfamily/Winged helix DNA-binding domain"/>
    <property type="match status" value="1"/>
</dbReference>
<feature type="domain" description="OmpR/PhoB-type" evidence="5">
    <location>
        <begin position="136"/>
        <end position="236"/>
    </location>
</feature>